<dbReference type="PANTHER" id="PTHR22642">
    <property type="entry name" value="IMIDAZOLONEPROPIONASE"/>
    <property type="match status" value="1"/>
</dbReference>
<dbReference type="SUPFAM" id="SSF51556">
    <property type="entry name" value="Metallo-dependent hydrolases"/>
    <property type="match status" value="1"/>
</dbReference>
<comment type="caution">
    <text evidence="2">The sequence shown here is derived from an EMBL/GenBank/DDBJ whole genome shotgun (WGS) entry which is preliminary data.</text>
</comment>
<name>A0A9D8KHU9_9DELT</name>
<evidence type="ECO:0000313" key="3">
    <source>
        <dbReference type="Proteomes" id="UP000809273"/>
    </source>
</evidence>
<gene>
    <name evidence="2" type="ORF">JW984_12695</name>
</gene>
<proteinExistence type="predicted"/>
<dbReference type="GO" id="GO:0016810">
    <property type="term" value="F:hydrolase activity, acting on carbon-nitrogen (but not peptide) bonds"/>
    <property type="evidence" value="ECO:0007669"/>
    <property type="project" value="InterPro"/>
</dbReference>
<evidence type="ECO:0000259" key="1">
    <source>
        <dbReference type="Pfam" id="PF07969"/>
    </source>
</evidence>
<organism evidence="2 3">
    <name type="scientific">Candidatus Zymogenus saltonus</name>
    <dbReference type="NCBI Taxonomy" id="2844893"/>
    <lineage>
        <taxon>Bacteria</taxon>
        <taxon>Deltaproteobacteria</taxon>
        <taxon>Candidatus Zymogenia</taxon>
        <taxon>Candidatus Zymogeniales</taxon>
        <taxon>Candidatus Zymogenaceae</taxon>
        <taxon>Candidatus Zymogenus</taxon>
    </lineage>
</organism>
<feature type="domain" description="Amidohydrolase 3" evidence="1">
    <location>
        <begin position="50"/>
        <end position="531"/>
    </location>
</feature>
<sequence length="534" mass="58039">MKKQLYTNGAVVTMETEGDLHEALAVEGDKILGVGGMDEMKDMLGKGYAEVDLGGGALLPGFIDCHLHVILSAYFKMNLDLAKIRSLDEFLKTVKGEVEAAEKGKWIMGLRFREDDYPEKRPPTLMELDSVSPENPLVLLRYDGHSAIVNSLALKEANITADTPNPQGGLIEKAGGRPTGVLKELAMKLIMSAVPTPEIEEFKRGHKMFTDLILSYGITGVNGIMQTGEEGPSGALGPFEIPIFKLFEGDFPIRNYPMIAAPDVPTFTKALADNFGGKKTGGRWRGGALKLFLDGTFGSRTAYFTKDYHDSPGERGMLVQSIEEIKETIFAAQREGVQVATHAIGDRAVSELAKIYRDAHKEVEIGGGKTTLRHRIEHAGMINPEDYGAIKEGGAICSFQPSFIASEGSWIESRVGGRLNRVYPIRSILDYGIPVCGGSDSPIEDPSVLTGIWAAVVREGFTADQSLSPFEAVSLYTRMAAYASFVEDARGTISKGKLADFVLLDKNPMDVRPNEIRDIEVKMTIIGGETVRGG</sequence>
<dbReference type="Pfam" id="PF07969">
    <property type="entry name" value="Amidohydro_3"/>
    <property type="match status" value="1"/>
</dbReference>
<dbReference type="InterPro" id="IPR032466">
    <property type="entry name" value="Metal_Hydrolase"/>
</dbReference>
<protein>
    <submittedName>
        <fullName evidence="2">Amidohydrolase</fullName>
    </submittedName>
</protein>
<dbReference type="Gene3D" id="3.20.20.140">
    <property type="entry name" value="Metal-dependent hydrolases"/>
    <property type="match status" value="1"/>
</dbReference>
<dbReference type="CDD" id="cd01300">
    <property type="entry name" value="YtcJ_like"/>
    <property type="match status" value="1"/>
</dbReference>
<dbReference type="InterPro" id="IPR033932">
    <property type="entry name" value="YtcJ-like"/>
</dbReference>
<accession>A0A9D8KHU9</accession>
<reference evidence="2" key="2">
    <citation type="submission" date="2021-01" db="EMBL/GenBank/DDBJ databases">
        <authorList>
            <person name="Hahn C.R."/>
            <person name="Youssef N.H."/>
            <person name="Elshahed M."/>
        </authorList>
    </citation>
    <scope>NUCLEOTIDE SEQUENCE</scope>
    <source>
        <strain evidence="2">Zod_Metabat.24</strain>
    </source>
</reference>
<evidence type="ECO:0000313" key="2">
    <source>
        <dbReference type="EMBL" id="MBN1574046.1"/>
    </source>
</evidence>
<dbReference type="InterPro" id="IPR013108">
    <property type="entry name" value="Amidohydro_3"/>
</dbReference>
<dbReference type="InterPro" id="IPR011059">
    <property type="entry name" value="Metal-dep_hydrolase_composite"/>
</dbReference>
<dbReference type="Gene3D" id="3.10.310.70">
    <property type="match status" value="1"/>
</dbReference>
<dbReference type="Proteomes" id="UP000809273">
    <property type="component" value="Unassembled WGS sequence"/>
</dbReference>
<dbReference type="EMBL" id="JAFGIX010000064">
    <property type="protein sequence ID" value="MBN1574046.1"/>
    <property type="molecule type" value="Genomic_DNA"/>
</dbReference>
<dbReference type="AlphaFoldDB" id="A0A9D8KHU9"/>
<dbReference type="SUPFAM" id="SSF51338">
    <property type="entry name" value="Composite domain of metallo-dependent hydrolases"/>
    <property type="match status" value="1"/>
</dbReference>
<dbReference type="Gene3D" id="2.30.40.10">
    <property type="entry name" value="Urease, subunit C, domain 1"/>
    <property type="match status" value="1"/>
</dbReference>
<reference evidence="2" key="1">
    <citation type="journal article" date="2021" name="Environ. Microbiol.">
        <title>Genomic characterization of three novel Desulfobacterota classes expand the metabolic and phylogenetic diversity of the phylum.</title>
        <authorList>
            <person name="Murphy C.L."/>
            <person name="Biggerstaff J."/>
            <person name="Eichhorn A."/>
            <person name="Ewing E."/>
            <person name="Shahan R."/>
            <person name="Soriano D."/>
            <person name="Stewart S."/>
            <person name="VanMol K."/>
            <person name="Walker R."/>
            <person name="Walters P."/>
            <person name="Elshahed M.S."/>
            <person name="Youssef N.H."/>
        </authorList>
    </citation>
    <scope>NUCLEOTIDE SEQUENCE</scope>
    <source>
        <strain evidence="2">Zod_Metabat.24</strain>
    </source>
</reference>
<dbReference type="PANTHER" id="PTHR22642:SF2">
    <property type="entry name" value="PROTEIN LONG AFTER FAR-RED 3"/>
    <property type="match status" value="1"/>
</dbReference>